<dbReference type="Gene3D" id="3.20.20.150">
    <property type="entry name" value="Divalent-metal-dependent TIM barrel enzymes"/>
    <property type="match status" value="1"/>
</dbReference>
<sequence>MLTIGFSTGALALSDFNHALKLLNETKASAVELSALRAVELPKLLDALQPLLGAIRNQYRYVSFHAPTNFEDEVALVEQLMYVADLGLNIVVHPDTIVSAKAWRRLGSYLCLENLDSRRKTGRTADELEGFFNEVTEAKLCFDIAHARQVDPTMMEAARILERFGSRLAQVHISELNSRGKHFGVSYAAQLAYKPFADVMSRVPIIVESIVEERHIATELLRVGKIFEPLSEQWNSKGSAERGGLRLSLA</sequence>
<dbReference type="SUPFAM" id="SSF51658">
    <property type="entry name" value="Xylose isomerase-like"/>
    <property type="match status" value="1"/>
</dbReference>
<accession>A0A1Y5RYN2</accession>
<evidence type="ECO:0000313" key="1">
    <source>
        <dbReference type="EMBL" id="SLN28655.1"/>
    </source>
</evidence>
<protein>
    <recommendedName>
        <fullName evidence="3">Xylose isomerase-like TIM barrel</fullName>
    </recommendedName>
</protein>
<evidence type="ECO:0000313" key="2">
    <source>
        <dbReference type="Proteomes" id="UP000193870"/>
    </source>
</evidence>
<dbReference type="EMBL" id="FWFV01000002">
    <property type="protein sequence ID" value="SLN28655.1"/>
    <property type="molecule type" value="Genomic_DNA"/>
</dbReference>
<proteinExistence type="predicted"/>
<dbReference type="RefSeq" id="WP_085853154.1">
    <property type="nucleotide sequence ID" value="NZ_FOPF01000002.1"/>
</dbReference>
<dbReference type="AlphaFoldDB" id="A0A1Y5RYN2"/>
<evidence type="ECO:0008006" key="3">
    <source>
        <dbReference type="Google" id="ProtNLM"/>
    </source>
</evidence>
<dbReference type="OrthoDB" id="279596at2"/>
<dbReference type="InterPro" id="IPR036237">
    <property type="entry name" value="Xyl_isomerase-like_sf"/>
</dbReference>
<reference evidence="1 2" key="1">
    <citation type="submission" date="2017-03" db="EMBL/GenBank/DDBJ databases">
        <authorList>
            <person name="Afonso C.L."/>
            <person name="Miller P.J."/>
            <person name="Scott M.A."/>
            <person name="Spackman E."/>
            <person name="Goraichik I."/>
            <person name="Dimitrov K.M."/>
            <person name="Suarez D.L."/>
            <person name="Swayne D.E."/>
        </authorList>
    </citation>
    <scope>NUCLEOTIDE SEQUENCE [LARGE SCALE GENOMIC DNA]</scope>
    <source>
        <strain evidence="1 2">CECT 7066</strain>
    </source>
</reference>
<keyword evidence="2" id="KW-1185">Reference proteome</keyword>
<dbReference type="Proteomes" id="UP000193870">
    <property type="component" value="Unassembled WGS sequence"/>
</dbReference>
<organism evidence="1 2">
    <name type="scientific">Palleronia marisminoris</name>
    <dbReference type="NCBI Taxonomy" id="315423"/>
    <lineage>
        <taxon>Bacteria</taxon>
        <taxon>Pseudomonadati</taxon>
        <taxon>Pseudomonadota</taxon>
        <taxon>Alphaproteobacteria</taxon>
        <taxon>Rhodobacterales</taxon>
        <taxon>Roseobacteraceae</taxon>
        <taxon>Palleronia</taxon>
    </lineage>
</organism>
<gene>
    <name evidence="1" type="ORF">PAM7066_01143</name>
</gene>
<name>A0A1Y5RYN2_9RHOB</name>
<dbReference type="STRING" id="315423.SAMN04488020_102137"/>